<dbReference type="Gene3D" id="3.80.10.10">
    <property type="entry name" value="Ribonuclease Inhibitor"/>
    <property type="match status" value="1"/>
</dbReference>
<dbReference type="Proteomes" id="UP001519460">
    <property type="component" value="Unassembled WGS sequence"/>
</dbReference>
<gene>
    <name evidence="1" type="ORF">BaRGS_00024758</name>
</gene>
<keyword evidence="2" id="KW-1185">Reference proteome</keyword>
<evidence type="ECO:0000313" key="1">
    <source>
        <dbReference type="EMBL" id="KAK7484023.1"/>
    </source>
</evidence>
<dbReference type="AlphaFoldDB" id="A0ABD0KAA3"/>
<protein>
    <submittedName>
        <fullName evidence="1">Uncharacterized protein</fullName>
    </submittedName>
</protein>
<sequence length="320" mass="35350">MALDVAHFLNMAQEQDIHLKSFAFLDAGKPHSLQLQHAYSDAVLDFHVEKMVRALCAFLNPQESVEKFHMSCGHFGGRHAIRVLQTLPGRCITEMDVDVSLVPSAGIVAVPEFVSAVGKLKALQEIGLNFVSLGNPVLARLVTSSSALHTIRLGVDIRQWSHIVHMADEDQLVTEAGWRAATKRNGNFKVVMSIRALFNLSDFYLVLVPGMPLAELTVCISNEFVQSIDCLVDHVTDHYAAHLETCELSWSSLVPTYPHGPRLAQLVNRCPRLEYLRLAIHLPVDIKVTINIQPNSMAGCDVSGESATPNIWAAWSKQSQ</sequence>
<evidence type="ECO:0000313" key="2">
    <source>
        <dbReference type="Proteomes" id="UP001519460"/>
    </source>
</evidence>
<dbReference type="InterPro" id="IPR032675">
    <property type="entry name" value="LRR_dom_sf"/>
</dbReference>
<organism evidence="1 2">
    <name type="scientific">Batillaria attramentaria</name>
    <dbReference type="NCBI Taxonomy" id="370345"/>
    <lineage>
        <taxon>Eukaryota</taxon>
        <taxon>Metazoa</taxon>
        <taxon>Spiralia</taxon>
        <taxon>Lophotrochozoa</taxon>
        <taxon>Mollusca</taxon>
        <taxon>Gastropoda</taxon>
        <taxon>Caenogastropoda</taxon>
        <taxon>Sorbeoconcha</taxon>
        <taxon>Cerithioidea</taxon>
        <taxon>Batillariidae</taxon>
        <taxon>Batillaria</taxon>
    </lineage>
</organism>
<reference evidence="1 2" key="1">
    <citation type="journal article" date="2023" name="Sci. Data">
        <title>Genome assembly of the Korean intertidal mud-creeper Batillaria attramentaria.</title>
        <authorList>
            <person name="Patra A.K."/>
            <person name="Ho P.T."/>
            <person name="Jun S."/>
            <person name="Lee S.J."/>
            <person name="Kim Y."/>
            <person name="Won Y.J."/>
        </authorList>
    </citation>
    <scope>NUCLEOTIDE SEQUENCE [LARGE SCALE GENOMIC DNA]</scope>
    <source>
        <strain evidence="1">Wonlab-2016</strain>
    </source>
</reference>
<accession>A0ABD0KAA3</accession>
<proteinExistence type="predicted"/>
<name>A0ABD0KAA3_9CAEN</name>
<dbReference type="EMBL" id="JACVVK020000217">
    <property type="protein sequence ID" value="KAK7484023.1"/>
    <property type="molecule type" value="Genomic_DNA"/>
</dbReference>
<comment type="caution">
    <text evidence="1">The sequence shown here is derived from an EMBL/GenBank/DDBJ whole genome shotgun (WGS) entry which is preliminary data.</text>
</comment>